<reference evidence="1 2" key="2">
    <citation type="submission" date="2018-11" db="EMBL/GenBank/DDBJ databases">
        <authorList>
            <consortium name="Pathogen Informatics"/>
        </authorList>
    </citation>
    <scope>NUCLEOTIDE SEQUENCE [LARGE SCALE GENOMIC DNA]</scope>
</reference>
<dbReference type="OrthoDB" id="5906637at2759"/>
<name>A0A183EUX4_9BILA</name>
<evidence type="ECO:0000313" key="3">
    <source>
        <dbReference type="WBParaSite" id="GPUH_0002479501-mRNA-1"/>
    </source>
</evidence>
<dbReference type="Gene3D" id="3.40.50.300">
    <property type="entry name" value="P-loop containing nucleotide triphosphate hydrolases"/>
    <property type="match status" value="1"/>
</dbReference>
<protein>
    <submittedName>
        <fullName evidence="3">SanA protein</fullName>
    </submittedName>
</protein>
<dbReference type="Proteomes" id="UP000271098">
    <property type="component" value="Unassembled WGS sequence"/>
</dbReference>
<dbReference type="WBParaSite" id="GPUH_0002479501-mRNA-1">
    <property type="protein sequence ID" value="GPUH_0002479501-mRNA-1"/>
    <property type="gene ID" value="GPUH_0002479501"/>
</dbReference>
<keyword evidence="2" id="KW-1185">Reference proteome</keyword>
<dbReference type="EMBL" id="UYRT01102409">
    <property type="protein sequence ID" value="VDN43295.1"/>
    <property type="molecule type" value="Genomic_DNA"/>
</dbReference>
<dbReference type="AlphaFoldDB" id="A0A183EUX4"/>
<dbReference type="InterPro" id="IPR027417">
    <property type="entry name" value="P-loop_NTPase"/>
</dbReference>
<organism evidence="3">
    <name type="scientific">Gongylonema pulchrum</name>
    <dbReference type="NCBI Taxonomy" id="637853"/>
    <lineage>
        <taxon>Eukaryota</taxon>
        <taxon>Metazoa</taxon>
        <taxon>Ecdysozoa</taxon>
        <taxon>Nematoda</taxon>
        <taxon>Chromadorea</taxon>
        <taxon>Rhabditida</taxon>
        <taxon>Spirurina</taxon>
        <taxon>Spiruromorpha</taxon>
        <taxon>Spiruroidea</taxon>
        <taxon>Gongylonematidae</taxon>
        <taxon>Gongylonema</taxon>
    </lineage>
</organism>
<reference evidence="3" key="1">
    <citation type="submission" date="2016-06" db="UniProtKB">
        <authorList>
            <consortium name="WormBaseParasite"/>
        </authorList>
    </citation>
    <scope>IDENTIFICATION</scope>
</reference>
<evidence type="ECO:0000313" key="2">
    <source>
        <dbReference type="Proteomes" id="UP000271098"/>
    </source>
</evidence>
<evidence type="ECO:0000313" key="1">
    <source>
        <dbReference type="EMBL" id="VDN43295.1"/>
    </source>
</evidence>
<gene>
    <name evidence="1" type="ORF">GPUH_LOCUS24765</name>
</gene>
<accession>A0A183EUX4</accession>
<proteinExistence type="predicted"/>
<sequence>MVLRVPKLLALGLSLGDFAVDQQDFVKKYDKRITAALSRARHGMFIIAGFPLLLKNDLWRQYLHAAVQTTPVVLPHYLDAMTGDERRNAKGILLARDGSSMVAPLQINR</sequence>